<dbReference type="InterPro" id="IPR050469">
    <property type="entry name" value="Diguanylate_Cyclase"/>
</dbReference>
<dbReference type="RefSeq" id="WP_133820330.1">
    <property type="nucleotide sequence ID" value="NZ_SNZH01000013.1"/>
</dbReference>
<keyword evidence="3" id="KW-0472">Membrane</keyword>
<dbReference type="PANTHER" id="PTHR45138:SF9">
    <property type="entry name" value="DIGUANYLATE CYCLASE DGCM-RELATED"/>
    <property type="match status" value="1"/>
</dbReference>
<accession>A0A4R6YR82</accession>
<dbReference type="EC" id="2.7.7.65" evidence="1"/>
<evidence type="ECO:0000256" key="1">
    <source>
        <dbReference type="ARBA" id="ARBA00012528"/>
    </source>
</evidence>
<dbReference type="PANTHER" id="PTHR45138">
    <property type="entry name" value="REGULATORY COMPONENTS OF SENSORY TRANSDUCTION SYSTEM"/>
    <property type="match status" value="1"/>
</dbReference>
<feature type="transmembrane region" description="Helical" evidence="3">
    <location>
        <begin position="121"/>
        <end position="139"/>
    </location>
</feature>
<comment type="caution">
    <text evidence="5">The sequence shown here is derived from an EMBL/GenBank/DDBJ whole genome shotgun (WGS) entry which is preliminary data.</text>
</comment>
<feature type="domain" description="GGDEF" evidence="4">
    <location>
        <begin position="213"/>
        <end position="359"/>
    </location>
</feature>
<dbReference type="InterPro" id="IPR029787">
    <property type="entry name" value="Nucleotide_cyclase"/>
</dbReference>
<dbReference type="GO" id="GO:0043709">
    <property type="term" value="P:cell adhesion involved in single-species biofilm formation"/>
    <property type="evidence" value="ECO:0007669"/>
    <property type="project" value="TreeGrafter"/>
</dbReference>
<name>A0A4R6YR82_9GAMM</name>
<organism evidence="5 6">
    <name type="scientific">Tahibacter aquaticus</name>
    <dbReference type="NCBI Taxonomy" id="520092"/>
    <lineage>
        <taxon>Bacteria</taxon>
        <taxon>Pseudomonadati</taxon>
        <taxon>Pseudomonadota</taxon>
        <taxon>Gammaproteobacteria</taxon>
        <taxon>Lysobacterales</taxon>
        <taxon>Rhodanobacteraceae</taxon>
        <taxon>Tahibacter</taxon>
    </lineage>
</organism>
<evidence type="ECO:0000313" key="5">
    <source>
        <dbReference type="EMBL" id="TDR40379.1"/>
    </source>
</evidence>
<comment type="catalytic activity">
    <reaction evidence="2">
        <text>2 GTP = 3',3'-c-di-GMP + 2 diphosphate</text>
        <dbReference type="Rhea" id="RHEA:24898"/>
        <dbReference type="ChEBI" id="CHEBI:33019"/>
        <dbReference type="ChEBI" id="CHEBI:37565"/>
        <dbReference type="ChEBI" id="CHEBI:58805"/>
        <dbReference type="EC" id="2.7.7.65"/>
    </reaction>
</comment>
<dbReference type="EMBL" id="SNZH01000013">
    <property type="protein sequence ID" value="TDR40379.1"/>
    <property type="molecule type" value="Genomic_DNA"/>
</dbReference>
<dbReference type="PROSITE" id="PS50887">
    <property type="entry name" value="GGDEF"/>
    <property type="match status" value="1"/>
</dbReference>
<reference evidence="5 6" key="1">
    <citation type="submission" date="2019-03" db="EMBL/GenBank/DDBJ databases">
        <title>Genomic Encyclopedia of Type Strains, Phase IV (KMG-IV): sequencing the most valuable type-strain genomes for metagenomic binning, comparative biology and taxonomic classification.</title>
        <authorList>
            <person name="Goeker M."/>
        </authorList>
    </citation>
    <scope>NUCLEOTIDE SEQUENCE [LARGE SCALE GENOMIC DNA]</scope>
    <source>
        <strain evidence="5 6">DSM 21667</strain>
    </source>
</reference>
<dbReference type="GO" id="GO:1902201">
    <property type="term" value="P:negative regulation of bacterial-type flagellum-dependent cell motility"/>
    <property type="evidence" value="ECO:0007669"/>
    <property type="project" value="TreeGrafter"/>
</dbReference>
<dbReference type="AlphaFoldDB" id="A0A4R6YR82"/>
<dbReference type="SUPFAM" id="SSF55073">
    <property type="entry name" value="Nucleotide cyclase"/>
    <property type="match status" value="1"/>
</dbReference>
<keyword evidence="3" id="KW-1133">Transmembrane helix</keyword>
<evidence type="ECO:0000259" key="4">
    <source>
        <dbReference type="PROSITE" id="PS50887"/>
    </source>
</evidence>
<feature type="transmembrane region" description="Helical" evidence="3">
    <location>
        <begin position="48"/>
        <end position="69"/>
    </location>
</feature>
<keyword evidence="6" id="KW-1185">Reference proteome</keyword>
<dbReference type="NCBIfam" id="TIGR00254">
    <property type="entry name" value="GGDEF"/>
    <property type="match status" value="1"/>
</dbReference>
<sequence>MTSFDFAPLLCLLALALALAFRRHRAALLLASTTLAVAALTLPPEQIAGSRAASASVMFLPWFWLLALLLPEPPLRSRRMLAFAVLLGLAAWLCVMAPEHVWRGFEHVLPLGRLAARPGRIALVLSLLACAIAAAQWAWQRRPLDAALALALLAASFGWIQLAGLELRHWLLVSAAATGLGVVYSSWRLAFLDALTGLPNRRALDETLARLSGDYALAMVDVDHFKQFNDKYGHDAGDRVLVAVARSLAQTSAAHAFRFGGEEFCLLFRRPELARQACEDARLAIENLRVALPRKPAAKADKAAAKPARKSETTVQVTASIGVAPRNPQRRAASEVLKAADQCLYKAKGKGRNQVVATA</sequence>
<dbReference type="Pfam" id="PF00990">
    <property type="entry name" value="GGDEF"/>
    <property type="match status" value="1"/>
</dbReference>
<keyword evidence="3" id="KW-0812">Transmembrane</keyword>
<evidence type="ECO:0000256" key="2">
    <source>
        <dbReference type="ARBA" id="ARBA00034247"/>
    </source>
</evidence>
<dbReference type="OrthoDB" id="9812260at2"/>
<feature type="transmembrane region" description="Helical" evidence="3">
    <location>
        <begin position="146"/>
        <end position="164"/>
    </location>
</feature>
<feature type="transmembrane region" description="Helical" evidence="3">
    <location>
        <begin position="81"/>
        <end position="101"/>
    </location>
</feature>
<evidence type="ECO:0000256" key="3">
    <source>
        <dbReference type="SAM" id="Phobius"/>
    </source>
</evidence>
<evidence type="ECO:0000313" key="6">
    <source>
        <dbReference type="Proteomes" id="UP000295293"/>
    </source>
</evidence>
<dbReference type="CDD" id="cd01949">
    <property type="entry name" value="GGDEF"/>
    <property type="match status" value="1"/>
</dbReference>
<gene>
    <name evidence="5" type="ORF">DFR29_11379</name>
</gene>
<proteinExistence type="predicted"/>
<dbReference type="Gene3D" id="3.30.70.270">
    <property type="match status" value="1"/>
</dbReference>
<protein>
    <recommendedName>
        <fullName evidence="1">diguanylate cyclase</fullName>
        <ecNumber evidence="1">2.7.7.65</ecNumber>
    </recommendedName>
</protein>
<dbReference type="Proteomes" id="UP000295293">
    <property type="component" value="Unassembled WGS sequence"/>
</dbReference>
<dbReference type="InterPro" id="IPR043128">
    <property type="entry name" value="Rev_trsase/Diguanyl_cyclase"/>
</dbReference>
<dbReference type="GO" id="GO:0005886">
    <property type="term" value="C:plasma membrane"/>
    <property type="evidence" value="ECO:0007669"/>
    <property type="project" value="TreeGrafter"/>
</dbReference>
<feature type="transmembrane region" description="Helical" evidence="3">
    <location>
        <begin position="170"/>
        <end position="192"/>
    </location>
</feature>
<dbReference type="SMART" id="SM00267">
    <property type="entry name" value="GGDEF"/>
    <property type="match status" value="1"/>
</dbReference>
<dbReference type="InterPro" id="IPR000160">
    <property type="entry name" value="GGDEF_dom"/>
</dbReference>
<dbReference type="GO" id="GO:0052621">
    <property type="term" value="F:diguanylate cyclase activity"/>
    <property type="evidence" value="ECO:0007669"/>
    <property type="project" value="UniProtKB-EC"/>
</dbReference>